<evidence type="ECO:0000313" key="1">
    <source>
        <dbReference type="EMBL" id="SCB50332.1"/>
    </source>
</evidence>
<sequence>MTGAGGTLSGIEMIRVLHKRQMQDSGTAGLSVAKQFETLIAVF</sequence>
<gene>
    <name evidence="1" type="ORF">GA0061102_10874</name>
</gene>
<keyword evidence="2" id="KW-1185">Reference proteome</keyword>
<reference evidence="2" key="1">
    <citation type="submission" date="2016-08" db="EMBL/GenBank/DDBJ databases">
        <authorList>
            <person name="Varghese N."/>
            <person name="Submissions Spin"/>
        </authorList>
    </citation>
    <scope>NUCLEOTIDE SEQUENCE [LARGE SCALE GENOMIC DNA]</scope>
    <source>
        <strain evidence="2">HAMBI 2971</strain>
    </source>
</reference>
<protein>
    <submittedName>
        <fullName evidence="1">Uncharacterized protein</fullName>
    </submittedName>
</protein>
<evidence type="ECO:0000313" key="2">
    <source>
        <dbReference type="Proteomes" id="UP000199435"/>
    </source>
</evidence>
<name>A0A1C3XDI5_9HYPH</name>
<accession>A0A1C3XDI5</accession>
<dbReference type="AlphaFoldDB" id="A0A1C3XDI5"/>
<dbReference type="EMBL" id="FMAH01000087">
    <property type="protein sequence ID" value="SCB50332.1"/>
    <property type="molecule type" value="Genomic_DNA"/>
</dbReference>
<dbReference type="Proteomes" id="UP000199435">
    <property type="component" value="Unassembled WGS sequence"/>
</dbReference>
<organism evidence="1 2">
    <name type="scientific">Rhizobium miluonense</name>
    <dbReference type="NCBI Taxonomy" id="411945"/>
    <lineage>
        <taxon>Bacteria</taxon>
        <taxon>Pseudomonadati</taxon>
        <taxon>Pseudomonadota</taxon>
        <taxon>Alphaproteobacteria</taxon>
        <taxon>Hyphomicrobiales</taxon>
        <taxon>Rhizobiaceae</taxon>
        <taxon>Rhizobium/Agrobacterium group</taxon>
        <taxon>Rhizobium</taxon>
    </lineage>
</organism>
<proteinExistence type="predicted"/>